<sequence>MGTPTPAPAGFSAQVAALYDVAPDPANCRAGTLKASVKADALARLNAIRALHNLSPVTYSDAEDAQEAESSLMQAVNRTLSHTPPTSWTCYSPAGAAAAGASNLIGGWGNGLGYSTEDDYMATWLNEGGSASIGHRRWLLSPFLGKISYGRVAYQSASGDRVSTASLRVFNFAAAPPLPGSVPSFVAYPFNDYPQRYFRPGDYLSFSAVPYGGGSFGANANVSFARATITVTGPSGALPVTDVSYDNGGYGVANSVQWRVTGLALGTSYTVRISGVTGTAQAEYSYTFRIS</sequence>
<protein>
    <submittedName>
        <fullName evidence="2">CAP domain-containing protein</fullName>
    </submittedName>
</protein>
<evidence type="ECO:0000259" key="1">
    <source>
        <dbReference type="Pfam" id="PF00188"/>
    </source>
</evidence>
<name>A0A369W060_9SPHN</name>
<evidence type="ECO:0000313" key="3">
    <source>
        <dbReference type="Proteomes" id="UP000253918"/>
    </source>
</evidence>
<gene>
    <name evidence="2" type="ORF">DVW87_06640</name>
</gene>
<dbReference type="InterPro" id="IPR014044">
    <property type="entry name" value="CAP_dom"/>
</dbReference>
<dbReference type="Proteomes" id="UP000253918">
    <property type="component" value="Unassembled WGS sequence"/>
</dbReference>
<dbReference type="AlphaFoldDB" id="A0A369W060"/>
<dbReference type="EMBL" id="QQNB01000001">
    <property type="protein sequence ID" value="RDE07297.1"/>
    <property type="molecule type" value="Genomic_DNA"/>
</dbReference>
<dbReference type="Gene3D" id="3.40.33.10">
    <property type="entry name" value="CAP"/>
    <property type="match status" value="1"/>
</dbReference>
<comment type="caution">
    <text evidence="2">The sequence shown here is derived from an EMBL/GenBank/DDBJ whole genome shotgun (WGS) entry which is preliminary data.</text>
</comment>
<organism evidence="2 3">
    <name type="scientific">Sphingomonas aracearum</name>
    <dbReference type="NCBI Taxonomy" id="2283317"/>
    <lineage>
        <taxon>Bacteria</taxon>
        <taxon>Pseudomonadati</taxon>
        <taxon>Pseudomonadota</taxon>
        <taxon>Alphaproteobacteria</taxon>
        <taxon>Sphingomonadales</taxon>
        <taxon>Sphingomonadaceae</taxon>
        <taxon>Sphingomonas</taxon>
    </lineage>
</organism>
<dbReference type="InterPro" id="IPR035940">
    <property type="entry name" value="CAP_sf"/>
</dbReference>
<dbReference type="Pfam" id="PF00188">
    <property type="entry name" value="CAP"/>
    <property type="match status" value="1"/>
</dbReference>
<feature type="domain" description="SCP" evidence="1">
    <location>
        <begin position="42"/>
        <end position="152"/>
    </location>
</feature>
<dbReference type="SUPFAM" id="SSF55797">
    <property type="entry name" value="PR-1-like"/>
    <property type="match status" value="1"/>
</dbReference>
<reference evidence="2 3" key="1">
    <citation type="submission" date="2018-07" db="EMBL/GenBank/DDBJ databases">
        <title>a novel species of Sphingomonas isolated from the rhizosphere soil of Araceae plant.</title>
        <authorList>
            <person name="Zhiyong W."/>
            <person name="Qinglan Z."/>
            <person name="Zhiwei F."/>
            <person name="Ding X."/>
            <person name="Gejiao W."/>
            <person name="Shixue Z."/>
        </authorList>
    </citation>
    <scope>NUCLEOTIDE SEQUENCE [LARGE SCALE GENOMIC DNA]</scope>
    <source>
        <strain evidence="2 3">WZY 27</strain>
    </source>
</reference>
<accession>A0A369W060</accession>
<keyword evidence="3" id="KW-1185">Reference proteome</keyword>
<evidence type="ECO:0000313" key="2">
    <source>
        <dbReference type="EMBL" id="RDE07297.1"/>
    </source>
</evidence>
<proteinExistence type="predicted"/>